<organism evidence="8 9">
    <name type="scientific">Actomonas aquatica</name>
    <dbReference type="NCBI Taxonomy" id="2866162"/>
    <lineage>
        <taxon>Bacteria</taxon>
        <taxon>Pseudomonadati</taxon>
        <taxon>Verrucomicrobiota</taxon>
        <taxon>Opitutia</taxon>
        <taxon>Opitutales</taxon>
        <taxon>Opitutaceae</taxon>
        <taxon>Actomonas</taxon>
    </lineage>
</organism>
<evidence type="ECO:0000256" key="7">
    <source>
        <dbReference type="HAMAP-Rule" id="MF_01147"/>
    </source>
</evidence>
<gene>
    <name evidence="7 8" type="primary">lgt</name>
    <name evidence="8" type="ORF">K1X11_006640</name>
</gene>
<feature type="transmembrane region" description="Helical" evidence="7">
    <location>
        <begin position="190"/>
        <end position="209"/>
    </location>
</feature>
<evidence type="ECO:0000256" key="4">
    <source>
        <dbReference type="ARBA" id="ARBA00022692"/>
    </source>
</evidence>
<comment type="similarity">
    <text evidence="1 7">Belongs to the Lgt family.</text>
</comment>
<feature type="transmembrane region" description="Helical" evidence="7">
    <location>
        <begin position="104"/>
        <end position="121"/>
    </location>
</feature>
<keyword evidence="9" id="KW-1185">Reference proteome</keyword>
<proteinExistence type="inferred from homology"/>
<evidence type="ECO:0000256" key="2">
    <source>
        <dbReference type="ARBA" id="ARBA00022475"/>
    </source>
</evidence>
<feature type="transmembrane region" description="Helical" evidence="7">
    <location>
        <begin position="27"/>
        <end position="49"/>
    </location>
</feature>
<dbReference type="EMBL" id="CP139781">
    <property type="protein sequence ID" value="WRQ89079.1"/>
    <property type="molecule type" value="Genomic_DNA"/>
</dbReference>
<dbReference type="PANTHER" id="PTHR30589:SF0">
    <property type="entry name" value="PHOSPHATIDYLGLYCEROL--PROLIPOPROTEIN DIACYLGLYCERYL TRANSFERASE"/>
    <property type="match status" value="1"/>
</dbReference>
<dbReference type="HAMAP" id="MF_01147">
    <property type="entry name" value="Lgt"/>
    <property type="match status" value="1"/>
</dbReference>
<feature type="transmembrane region" description="Helical" evidence="7">
    <location>
        <begin position="61"/>
        <end position="84"/>
    </location>
</feature>
<evidence type="ECO:0000256" key="1">
    <source>
        <dbReference type="ARBA" id="ARBA00007150"/>
    </source>
</evidence>
<evidence type="ECO:0000313" key="8">
    <source>
        <dbReference type="EMBL" id="WRQ89079.1"/>
    </source>
</evidence>
<name>A0ABZ1CEP4_9BACT</name>
<comment type="function">
    <text evidence="7">Catalyzes the transfer of the diacylglyceryl group from phosphatidylglycerol to the sulfhydryl group of the N-terminal cysteine of a prolipoprotein, the first step in the formation of mature lipoproteins.</text>
</comment>
<reference evidence="8 9" key="2">
    <citation type="submission" date="2023-12" db="EMBL/GenBank/DDBJ databases">
        <title>Description of an unclassified Opitutus bacterium of Verrucomicrobiota.</title>
        <authorList>
            <person name="Zhang D.-F."/>
        </authorList>
    </citation>
    <scope>NUCLEOTIDE SEQUENCE [LARGE SCALE GENOMIC DNA]</scope>
    <source>
        <strain evidence="8 9">WL0086</strain>
    </source>
</reference>
<keyword evidence="3 7" id="KW-0808">Transferase</keyword>
<evidence type="ECO:0000256" key="5">
    <source>
        <dbReference type="ARBA" id="ARBA00022989"/>
    </source>
</evidence>
<reference evidence="8 9" key="1">
    <citation type="submission" date="2021-08" db="EMBL/GenBank/DDBJ databases">
        <authorList>
            <person name="Zhang D."/>
            <person name="Zhang A."/>
            <person name="Wang L."/>
        </authorList>
    </citation>
    <scope>NUCLEOTIDE SEQUENCE [LARGE SCALE GENOMIC DNA]</scope>
    <source>
        <strain evidence="8 9">WL0086</strain>
    </source>
</reference>
<evidence type="ECO:0000256" key="6">
    <source>
        <dbReference type="ARBA" id="ARBA00023136"/>
    </source>
</evidence>
<protein>
    <recommendedName>
        <fullName evidence="7">Phosphatidylglycerol--prolipoprotein diacylglyceryl transferase</fullName>
        <ecNumber evidence="7">2.5.1.145</ecNumber>
    </recommendedName>
</protein>
<comment type="pathway">
    <text evidence="7">Protein modification; lipoprotein biosynthesis (diacylglyceryl transfer).</text>
</comment>
<dbReference type="PANTHER" id="PTHR30589">
    <property type="entry name" value="PROLIPOPROTEIN DIACYLGLYCERYL TRANSFERASE"/>
    <property type="match status" value="1"/>
</dbReference>
<feature type="binding site" evidence="7">
    <location>
        <position position="147"/>
    </location>
    <ligand>
        <name>a 1,2-diacyl-sn-glycero-3-phospho-(1'-sn-glycerol)</name>
        <dbReference type="ChEBI" id="CHEBI:64716"/>
    </ligand>
</feature>
<dbReference type="InterPro" id="IPR001640">
    <property type="entry name" value="Lgt"/>
</dbReference>
<accession>A0ABZ1CEP4</accession>
<comment type="catalytic activity">
    <reaction evidence="7">
        <text>L-cysteinyl-[prolipoprotein] + a 1,2-diacyl-sn-glycero-3-phospho-(1'-sn-glycerol) = an S-1,2-diacyl-sn-glyceryl-L-cysteinyl-[prolipoprotein] + sn-glycerol 1-phosphate + H(+)</text>
        <dbReference type="Rhea" id="RHEA:56712"/>
        <dbReference type="Rhea" id="RHEA-COMP:14679"/>
        <dbReference type="Rhea" id="RHEA-COMP:14680"/>
        <dbReference type="ChEBI" id="CHEBI:15378"/>
        <dbReference type="ChEBI" id="CHEBI:29950"/>
        <dbReference type="ChEBI" id="CHEBI:57685"/>
        <dbReference type="ChEBI" id="CHEBI:64716"/>
        <dbReference type="ChEBI" id="CHEBI:140658"/>
        <dbReference type="EC" id="2.5.1.145"/>
    </reaction>
</comment>
<comment type="subcellular location">
    <subcellularLocation>
        <location evidence="7">Cell membrane</location>
        <topology evidence="7">Multi-pass membrane protein</topology>
    </subcellularLocation>
</comment>
<evidence type="ECO:0000313" key="9">
    <source>
        <dbReference type="Proteomes" id="UP000738431"/>
    </source>
</evidence>
<feature type="transmembrane region" description="Helical" evidence="7">
    <location>
        <begin position="246"/>
        <end position="269"/>
    </location>
</feature>
<keyword evidence="2 7" id="KW-1003">Cell membrane</keyword>
<keyword evidence="4 7" id="KW-0812">Transmembrane</keyword>
<evidence type="ECO:0000256" key="3">
    <source>
        <dbReference type="ARBA" id="ARBA00022679"/>
    </source>
</evidence>
<sequence>MDSAPAPTHWVHDLSPFLIQFNENFGIRYYGLGYLLGFLLGGLILHRAAVRGRLPLPPPAVWDLLTALIVGVMVGGRLGYFVLYEPAVLFQSPLEVFKVWQGGMASHGGFAGVAVAMIWFARRHQLSFWQLSDAVVTAAPPGLFLVRVANFIKGELPGKISEVPWAVIFPDTAPPGTPVHLIAPRHPSQLYEAALEGLLLLGFTLWRYWRTLAPVATPGRLTGEFLIGYAFARSISELFREPDADLILGLSRGTFYSLFFVVAGIVLIVRSRPAKRA</sequence>
<dbReference type="RefSeq" id="WP_221030952.1">
    <property type="nucleotide sequence ID" value="NZ_CP139781.1"/>
</dbReference>
<dbReference type="GO" id="GO:0008961">
    <property type="term" value="F:phosphatidylglycerol-prolipoprotein diacylglyceryl transferase activity"/>
    <property type="evidence" value="ECO:0007669"/>
    <property type="project" value="UniProtKB-EC"/>
</dbReference>
<dbReference type="Pfam" id="PF01790">
    <property type="entry name" value="LGT"/>
    <property type="match status" value="1"/>
</dbReference>
<dbReference type="NCBIfam" id="TIGR00544">
    <property type="entry name" value="lgt"/>
    <property type="match status" value="1"/>
</dbReference>
<keyword evidence="5 7" id="KW-1133">Transmembrane helix</keyword>
<dbReference type="EC" id="2.5.1.145" evidence="7"/>
<keyword evidence="6 7" id="KW-0472">Membrane</keyword>
<dbReference type="Proteomes" id="UP000738431">
    <property type="component" value="Chromosome"/>
</dbReference>